<organism evidence="1 2">
    <name type="scientific">Fibrisoma limi BUZ 3</name>
    <dbReference type="NCBI Taxonomy" id="1185876"/>
    <lineage>
        <taxon>Bacteria</taxon>
        <taxon>Pseudomonadati</taxon>
        <taxon>Bacteroidota</taxon>
        <taxon>Cytophagia</taxon>
        <taxon>Cytophagales</taxon>
        <taxon>Spirosomataceae</taxon>
        <taxon>Fibrisoma</taxon>
    </lineage>
</organism>
<sequence>MEPTEPQKTQKSETSNRLVQIAVQLMLLFPDLPYDEALAQAQSWLNFFVLF</sequence>
<protein>
    <submittedName>
        <fullName evidence="1">Uncharacterized protein</fullName>
    </submittedName>
</protein>
<proteinExistence type="predicted"/>
<dbReference type="AlphaFoldDB" id="I2GFU6"/>
<gene>
    <name evidence="1" type="ORF">BN8_01797</name>
</gene>
<dbReference type="Proteomes" id="UP000009309">
    <property type="component" value="Unassembled WGS sequence"/>
</dbReference>
<evidence type="ECO:0000313" key="2">
    <source>
        <dbReference type="Proteomes" id="UP000009309"/>
    </source>
</evidence>
<keyword evidence="2" id="KW-1185">Reference proteome</keyword>
<comment type="caution">
    <text evidence="1">The sequence shown here is derived from an EMBL/GenBank/DDBJ whole genome shotgun (WGS) entry which is preliminary data.</text>
</comment>
<name>I2GFU6_9BACT</name>
<dbReference type="RefSeq" id="WP_009281355.1">
    <property type="nucleotide sequence ID" value="NZ_CAIT01000006.1"/>
</dbReference>
<accession>I2GFU6</accession>
<dbReference type="EMBL" id="CAIT01000006">
    <property type="protein sequence ID" value="CCH52771.1"/>
    <property type="molecule type" value="Genomic_DNA"/>
</dbReference>
<evidence type="ECO:0000313" key="1">
    <source>
        <dbReference type="EMBL" id="CCH52771.1"/>
    </source>
</evidence>
<reference evidence="1 2" key="1">
    <citation type="journal article" date="2012" name="J. Bacteriol.">
        <title>Genome Sequence of the Filamentous Bacterium Fibrisoma limi BUZ 3T.</title>
        <authorList>
            <person name="Filippini M."/>
            <person name="Qi W."/>
            <person name="Jaenicke S."/>
            <person name="Goesmann A."/>
            <person name="Smits T.H."/>
            <person name="Bagheri H.C."/>
        </authorList>
    </citation>
    <scope>NUCLEOTIDE SEQUENCE [LARGE SCALE GENOMIC DNA]</scope>
    <source>
        <strain evidence="2">BUZ 3T</strain>
    </source>
</reference>